<gene>
    <name evidence="1" type="ORF">AVDCRST_MAG89-2079</name>
</gene>
<reference evidence="1" key="1">
    <citation type="submission" date="2020-02" db="EMBL/GenBank/DDBJ databases">
        <authorList>
            <person name="Meier V. D."/>
        </authorList>
    </citation>
    <scope>NUCLEOTIDE SEQUENCE</scope>
    <source>
        <strain evidence="1">AVDCRST_MAG89</strain>
    </source>
</reference>
<dbReference type="EMBL" id="CADCTV010000439">
    <property type="protein sequence ID" value="CAA9330071.1"/>
    <property type="molecule type" value="Genomic_DNA"/>
</dbReference>
<organism evidence="1">
    <name type="scientific">uncultured Gemmatimonadota bacterium</name>
    <dbReference type="NCBI Taxonomy" id="203437"/>
    <lineage>
        <taxon>Bacteria</taxon>
        <taxon>Pseudomonadati</taxon>
        <taxon>Gemmatimonadota</taxon>
        <taxon>environmental samples</taxon>
    </lineage>
</organism>
<protein>
    <submittedName>
        <fullName evidence="1">Uncharacterized protein</fullName>
    </submittedName>
</protein>
<dbReference type="AlphaFoldDB" id="A0A6J4LEM5"/>
<evidence type="ECO:0000313" key="1">
    <source>
        <dbReference type="EMBL" id="CAA9330071.1"/>
    </source>
</evidence>
<name>A0A6J4LEM5_9BACT</name>
<proteinExistence type="predicted"/>
<sequence length="65" mass="7227">MRTSALVVFPTRTATATALTRRRGGNRRAAEELRRASAALREPPRLRVKSVDDAAVVQIMQRRAP</sequence>
<accession>A0A6J4LEM5</accession>